<name>X0V9Q6_9ZZZZ</name>
<evidence type="ECO:0000313" key="2">
    <source>
        <dbReference type="EMBL" id="GAG09223.1"/>
    </source>
</evidence>
<dbReference type="Gene3D" id="2.60.120.260">
    <property type="entry name" value="Galactose-binding domain-like"/>
    <property type="match status" value="1"/>
</dbReference>
<protein>
    <recommendedName>
        <fullName evidence="1">SsfX3-like N-terminal domain-containing protein</fullName>
    </recommendedName>
</protein>
<sequence length="155" mass="17773">MKKIKISKNLIEGAVSFEKKDNLIKPWRLPFPRIKLFAPAERLEGKSGETAGVRLRFRTDSTTIALSVIPAETDEARIFDIVVNDNLCESKRLENGEDSVTFNNLPNENKIIEIWLTQKYPVVLNYLMIDESSKFEPVKDKRVKWVTYGSSISHC</sequence>
<reference evidence="2" key="1">
    <citation type="journal article" date="2014" name="Front. Microbiol.">
        <title>High frequency of phylogenetically diverse reductive dehalogenase-homologous genes in deep subseafloor sedimentary metagenomes.</title>
        <authorList>
            <person name="Kawai M."/>
            <person name="Futagami T."/>
            <person name="Toyoda A."/>
            <person name="Takaki Y."/>
            <person name="Nishi S."/>
            <person name="Hori S."/>
            <person name="Arai W."/>
            <person name="Tsubouchi T."/>
            <person name="Morono Y."/>
            <person name="Uchiyama I."/>
            <person name="Ito T."/>
            <person name="Fujiyama A."/>
            <person name="Inagaki F."/>
            <person name="Takami H."/>
        </authorList>
    </citation>
    <scope>NUCLEOTIDE SEQUENCE</scope>
    <source>
        <strain evidence="2">Expedition CK06-06</strain>
    </source>
</reference>
<dbReference type="Pfam" id="PF21181">
    <property type="entry name" value="SsfX3_N"/>
    <property type="match status" value="1"/>
</dbReference>
<comment type="caution">
    <text evidence="2">The sequence shown here is derived from an EMBL/GenBank/DDBJ whole genome shotgun (WGS) entry which is preliminary data.</text>
</comment>
<evidence type="ECO:0000259" key="1">
    <source>
        <dbReference type="Pfam" id="PF21181"/>
    </source>
</evidence>
<organism evidence="2">
    <name type="scientific">marine sediment metagenome</name>
    <dbReference type="NCBI Taxonomy" id="412755"/>
    <lineage>
        <taxon>unclassified sequences</taxon>
        <taxon>metagenomes</taxon>
        <taxon>ecological metagenomes</taxon>
    </lineage>
</organism>
<feature type="non-terminal residue" evidence="2">
    <location>
        <position position="155"/>
    </location>
</feature>
<feature type="domain" description="SsfX3-like N-terminal" evidence="1">
    <location>
        <begin position="12"/>
        <end position="120"/>
    </location>
</feature>
<gene>
    <name evidence="2" type="ORF">S01H1_46596</name>
</gene>
<proteinExistence type="predicted"/>
<dbReference type="InterPro" id="IPR048977">
    <property type="entry name" value="SsfX3-like_N"/>
</dbReference>
<dbReference type="AlphaFoldDB" id="X0V9Q6"/>
<accession>X0V9Q6</accession>
<dbReference type="EMBL" id="BARS01029847">
    <property type="protein sequence ID" value="GAG09223.1"/>
    <property type="molecule type" value="Genomic_DNA"/>
</dbReference>